<keyword evidence="1" id="KW-1133">Transmembrane helix</keyword>
<dbReference type="Proteomes" id="UP001302486">
    <property type="component" value="Chromosome"/>
</dbReference>
<dbReference type="KEGG" id="hws:RNZ46_14445"/>
<keyword evidence="1" id="KW-0812">Transmembrane</keyword>
<accession>A0AA97HQ01</accession>
<feature type="transmembrane region" description="Helical" evidence="1">
    <location>
        <begin position="6"/>
        <end position="27"/>
    </location>
</feature>
<gene>
    <name evidence="2" type="ORF">RNZ46_14445</name>
</gene>
<feature type="transmembrane region" description="Helical" evidence="1">
    <location>
        <begin position="81"/>
        <end position="103"/>
    </location>
</feature>
<keyword evidence="3" id="KW-1185">Reference proteome</keyword>
<name>A0AA97HQ01_9FLAO</name>
<keyword evidence="1" id="KW-0472">Membrane</keyword>
<sequence>MSELTIKLIVILIPGAIATLIFGKLILHKEWNSFRFVLYSILFGVVSYLTLQLIANGINLFRSNDLPELTIWSNLNDASSIPYKEVIFASIISILLAFLATMIENRKVINRVAGFLGISGKYGDENLFSMFLNSKEIEYIYLRDIKNQLTYHGWVKSFSENDNISEIRLCDVAVYNYSDSKFLYEVGEIYLSLNKQEIIIELANIETDGQEKTKQEQQ</sequence>
<evidence type="ECO:0000313" key="2">
    <source>
        <dbReference type="EMBL" id="WOD43187.1"/>
    </source>
</evidence>
<dbReference type="AlphaFoldDB" id="A0AA97HQ01"/>
<dbReference type="RefSeq" id="WP_316982875.1">
    <property type="nucleotide sequence ID" value="NZ_CP136521.1"/>
</dbReference>
<feature type="transmembrane region" description="Helical" evidence="1">
    <location>
        <begin position="36"/>
        <end position="61"/>
    </location>
</feature>
<proteinExistence type="predicted"/>
<evidence type="ECO:0000313" key="3">
    <source>
        <dbReference type="Proteomes" id="UP001302486"/>
    </source>
</evidence>
<protein>
    <submittedName>
        <fullName evidence="2">Uncharacterized protein</fullName>
    </submittedName>
</protein>
<reference evidence="3" key="1">
    <citation type="submission" date="2024-06" db="EMBL/GenBank/DDBJ databases">
        <title>Hwangdonia haimaensis gen. nov., sp. nov., a member of the family Flavobacteriaceae isolated from the haima cold seep.</title>
        <authorList>
            <person name="Li J."/>
        </authorList>
    </citation>
    <scope>NUCLEOTIDE SEQUENCE [LARGE SCALE GENOMIC DNA]</scope>
    <source>
        <strain evidence="3">SCSIO 19198</strain>
    </source>
</reference>
<organism evidence="2 3">
    <name type="scientific">Hwangdonia lutea</name>
    <dbReference type="NCBI Taxonomy" id="3075823"/>
    <lineage>
        <taxon>Bacteria</taxon>
        <taxon>Pseudomonadati</taxon>
        <taxon>Bacteroidota</taxon>
        <taxon>Flavobacteriia</taxon>
        <taxon>Flavobacteriales</taxon>
        <taxon>Flavobacteriaceae</taxon>
        <taxon>Hwangdonia</taxon>
    </lineage>
</organism>
<evidence type="ECO:0000256" key="1">
    <source>
        <dbReference type="SAM" id="Phobius"/>
    </source>
</evidence>
<dbReference type="EMBL" id="CP136521">
    <property type="protein sequence ID" value="WOD43187.1"/>
    <property type="molecule type" value="Genomic_DNA"/>
</dbReference>